<sequence>MMMEIYFDEEKCKEYNYDINERYQIIDNFFEDNHVKKIDKGVYLGTKEDFVTFSKANITLPRTKWFRQIIDKMYWRVEGLSPLYREDCMQSYYNSMRKCGLLNEDTM</sequence>
<protein>
    <submittedName>
        <fullName evidence="1">Uncharacterized protein</fullName>
    </submittedName>
</protein>
<dbReference type="AlphaFoldDB" id="A0A9D1GAC0"/>
<accession>A0A9D1GAC0</accession>
<comment type="caution">
    <text evidence="1">The sequence shown here is derived from an EMBL/GenBank/DDBJ whole genome shotgun (WGS) entry which is preliminary data.</text>
</comment>
<evidence type="ECO:0000313" key="2">
    <source>
        <dbReference type="Proteomes" id="UP000886833"/>
    </source>
</evidence>
<gene>
    <name evidence="1" type="ORF">IAB59_01395</name>
</gene>
<organism evidence="1 2">
    <name type="scientific">Candidatus Onthousia faecipullorum</name>
    <dbReference type="NCBI Taxonomy" id="2840887"/>
    <lineage>
        <taxon>Bacteria</taxon>
        <taxon>Bacillati</taxon>
        <taxon>Bacillota</taxon>
        <taxon>Bacilli</taxon>
        <taxon>Candidatus Onthousia</taxon>
    </lineage>
</organism>
<reference evidence="1" key="2">
    <citation type="journal article" date="2021" name="PeerJ">
        <title>Extensive microbial diversity within the chicken gut microbiome revealed by metagenomics and culture.</title>
        <authorList>
            <person name="Gilroy R."/>
            <person name="Ravi A."/>
            <person name="Getino M."/>
            <person name="Pursley I."/>
            <person name="Horton D.L."/>
            <person name="Alikhan N.F."/>
            <person name="Baker D."/>
            <person name="Gharbi K."/>
            <person name="Hall N."/>
            <person name="Watson M."/>
            <person name="Adriaenssens E.M."/>
            <person name="Foster-Nyarko E."/>
            <person name="Jarju S."/>
            <person name="Secka A."/>
            <person name="Antonio M."/>
            <person name="Oren A."/>
            <person name="Chaudhuri R.R."/>
            <person name="La Ragione R."/>
            <person name="Hildebrand F."/>
            <person name="Pallen M.J."/>
        </authorList>
    </citation>
    <scope>NUCLEOTIDE SEQUENCE</scope>
    <source>
        <strain evidence="1">CHK195-26880</strain>
    </source>
</reference>
<dbReference type="Proteomes" id="UP000886833">
    <property type="component" value="Unassembled WGS sequence"/>
</dbReference>
<dbReference type="EMBL" id="DVKQ01000011">
    <property type="protein sequence ID" value="HIT37118.1"/>
    <property type="molecule type" value="Genomic_DNA"/>
</dbReference>
<evidence type="ECO:0000313" key="1">
    <source>
        <dbReference type="EMBL" id="HIT37118.1"/>
    </source>
</evidence>
<reference evidence="1" key="1">
    <citation type="submission" date="2020-10" db="EMBL/GenBank/DDBJ databases">
        <authorList>
            <person name="Gilroy R."/>
        </authorList>
    </citation>
    <scope>NUCLEOTIDE SEQUENCE</scope>
    <source>
        <strain evidence="1">CHK195-26880</strain>
    </source>
</reference>
<proteinExistence type="predicted"/>
<name>A0A9D1GAC0_9FIRM</name>